<dbReference type="InterPro" id="IPR036034">
    <property type="entry name" value="PDZ_sf"/>
</dbReference>
<protein>
    <submittedName>
        <fullName evidence="2">Putative FeS-containing Cyanobacterial-specific oxidoreductase</fullName>
    </submittedName>
</protein>
<dbReference type="InterPro" id="IPR001478">
    <property type="entry name" value="PDZ"/>
</dbReference>
<dbReference type="RefSeq" id="WP_055226462.1">
    <property type="nucleotide sequence ID" value="NZ_CAXSRP010000001.1"/>
</dbReference>
<dbReference type="Pfam" id="PF04459">
    <property type="entry name" value="DUF512"/>
    <property type="match status" value="1"/>
</dbReference>
<dbReference type="Proteomes" id="UP000095706">
    <property type="component" value="Unassembled WGS sequence"/>
</dbReference>
<dbReference type="AlphaFoldDB" id="A0A173ZXD4"/>
<evidence type="ECO:0000313" key="2">
    <source>
        <dbReference type="EMBL" id="CUN81092.1"/>
    </source>
</evidence>
<evidence type="ECO:0000313" key="3">
    <source>
        <dbReference type="Proteomes" id="UP000095706"/>
    </source>
</evidence>
<dbReference type="EMBL" id="CYYV01000003">
    <property type="protein sequence ID" value="CUN81092.1"/>
    <property type="molecule type" value="Genomic_DNA"/>
</dbReference>
<dbReference type="InterPro" id="IPR041489">
    <property type="entry name" value="PDZ_6"/>
</dbReference>
<dbReference type="Gene3D" id="2.30.42.10">
    <property type="match status" value="1"/>
</dbReference>
<reference evidence="2 3" key="1">
    <citation type="submission" date="2015-09" db="EMBL/GenBank/DDBJ databases">
        <authorList>
            <consortium name="Pathogen Informatics"/>
        </authorList>
    </citation>
    <scope>NUCLEOTIDE SEQUENCE [LARGE SCALE GENOMIC DNA]</scope>
    <source>
        <strain evidence="2 3">2789STDY5608849</strain>
    </source>
</reference>
<dbReference type="Pfam" id="PF19238">
    <property type="entry name" value="Radical_SAM_2"/>
    <property type="match status" value="1"/>
</dbReference>
<dbReference type="InterPro" id="IPR058240">
    <property type="entry name" value="rSAM_sf"/>
</dbReference>
<evidence type="ECO:0000259" key="1">
    <source>
        <dbReference type="PROSITE" id="PS50106"/>
    </source>
</evidence>
<proteinExistence type="predicted"/>
<dbReference type="Pfam" id="PF17820">
    <property type="entry name" value="PDZ_6"/>
    <property type="match status" value="1"/>
</dbReference>
<accession>A0A173ZXD4</accession>
<dbReference type="InterPro" id="IPR007549">
    <property type="entry name" value="DUF512"/>
</dbReference>
<gene>
    <name evidence="2" type="ORF">ERS852406_00728</name>
</gene>
<feature type="domain" description="PDZ" evidence="1">
    <location>
        <begin position="1"/>
        <end position="40"/>
    </location>
</feature>
<organism evidence="2 3">
    <name type="scientific">Fusicatenibacter saccharivorans</name>
    <dbReference type="NCBI Taxonomy" id="1150298"/>
    <lineage>
        <taxon>Bacteria</taxon>
        <taxon>Bacillati</taxon>
        <taxon>Bacillota</taxon>
        <taxon>Clostridia</taxon>
        <taxon>Lachnospirales</taxon>
        <taxon>Lachnospiraceae</taxon>
        <taxon>Fusicatenibacter</taxon>
    </lineage>
</organism>
<dbReference type="PROSITE" id="PS50106">
    <property type="entry name" value="PDZ"/>
    <property type="match status" value="1"/>
</dbReference>
<dbReference type="SUPFAM" id="SSF102114">
    <property type="entry name" value="Radical SAM enzymes"/>
    <property type="match status" value="1"/>
</dbReference>
<dbReference type="SUPFAM" id="SSF50156">
    <property type="entry name" value="PDZ domain-like"/>
    <property type="match status" value="1"/>
</dbReference>
<name>A0A173ZXD4_9FIRM</name>
<sequence length="464" mass="53408">MKNKTKHIIKKIEPGSIAEELELEPGDELLRVNGEEIEDVFDYHFQTNDSYLELTIRKKNGEEWDLEIEKEYDEEIGITFENEFMDQYRSCSNNCIFCFIDQMPPGMRPTLYFKDDDSRLSFLQGNYITLTNMSDHDIDRIIRYHLAPINISFQTTNPELRCKMLHNRFAGNIFPKVQRLYEAGIEMNGQIVLCKGYNDGAELERSISDLSKYLPHLKSVSVVPVGLSKYRDGLAPLEPFTREDAKEVLATIHKWQKKLYEQWGLHFIHAGDEWYLLAGEPIPEEENYDGYIQLENGVGMLRLLEDEVAEELSKREGDDRHRHVTIATGKAAAPSLEKHMQKIREKYPNVQAEVVTIINYFFGESITVSGLITGKDLMEQLEGRDLGDCLLLPCNMLRSGKNVFLDDVTVEEVEERLKTPVQIIDEPGSDLVKAVVEENQETIHRRRTMYEQADCSNCGPAERG</sequence>
<dbReference type="InterPro" id="IPR045375">
    <property type="entry name" value="Put_radical_SAM-like_N"/>
</dbReference>